<proteinExistence type="inferred from homology"/>
<evidence type="ECO:0000256" key="7">
    <source>
        <dbReference type="SAM" id="Phobius"/>
    </source>
</evidence>
<accession>A0AAI8YJ16</accession>
<feature type="compositionally biased region" description="Basic and acidic residues" evidence="6">
    <location>
        <begin position="543"/>
        <end position="573"/>
    </location>
</feature>
<dbReference type="GO" id="GO:0032977">
    <property type="term" value="F:membrane insertase activity"/>
    <property type="evidence" value="ECO:0007669"/>
    <property type="project" value="InterPro"/>
</dbReference>
<dbReference type="PANTHER" id="PTHR12428:SF66">
    <property type="entry name" value="MITOCHONDRIAL INNER MEMBRANE PROTEIN OXA1L"/>
    <property type="match status" value="1"/>
</dbReference>
<keyword evidence="3 7" id="KW-0812">Transmembrane</keyword>
<feature type="compositionally biased region" description="Low complexity" evidence="6">
    <location>
        <begin position="93"/>
        <end position="114"/>
    </location>
</feature>
<feature type="region of interest" description="Disordered" evidence="6">
    <location>
        <begin position="1"/>
        <end position="40"/>
    </location>
</feature>
<dbReference type="GO" id="GO:0005743">
    <property type="term" value="C:mitochondrial inner membrane"/>
    <property type="evidence" value="ECO:0007669"/>
    <property type="project" value="TreeGrafter"/>
</dbReference>
<dbReference type="Proteomes" id="UP001295740">
    <property type="component" value="Unassembled WGS sequence"/>
</dbReference>
<name>A0AAI8YJ16_9PEZI</name>
<dbReference type="GO" id="GO:0032979">
    <property type="term" value="P:protein insertion into mitochondrial inner membrane from matrix"/>
    <property type="evidence" value="ECO:0007669"/>
    <property type="project" value="TreeGrafter"/>
</dbReference>
<evidence type="ECO:0000313" key="9">
    <source>
        <dbReference type="Proteomes" id="UP001295740"/>
    </source>
</evidence>
<evidence type="ECO:0000313" key="8">
    <source>
        <dbReference type="EMBL" id="CAJ2506570.1"/>
    </source>
</evidence>
<keyword evidence="5 7" id="KW-0472">Membrane</keyword>
<feature type="transmembrane region" description="Helical" evidence="7">
    <location>
        <begin position="267"/>
        <end position="290"/>
    </location>
</feature>
<dbReference type="EMBL" id="CAUWAG010000008">
    <property type="protein sequence ID" value="CAJ2506570.1"/>
    <property type="molecule type" value="Genomic_DNA"/>
</dbReference>
<dbReference type="AlphaFoldDB" id="A0AAI8YJ16"/>
<gene>
    <name evidence="8" type="ORF">KHLLAP_LOCUS7038</name>
</gene>
<sequence length="573" mass="61802">MSSEESNILAESGVTMHSDSEQYSAGEDMSNSPSSSPSPPMVLYQPPNVWSMIRGAAINLFLPFVNGMMLGFGELFAHEAAFRLGWGGTKLARPSPASTRSFSRSSIRSPSISSKHGLSRPTQIPQLASIGSGSGALGVASGVFAQRSGTTRNLSLWPFQSKPSEATAPPPVDTRIEPAASFAEPPTSVPDAQPPPVPVESVSPASAATPATPIDPSSTHLSHDSVFGDLDLPSILDIPEQIGYLKSLGLDFGWGPTSCVEWVLEHVYIYTGAPWWASLAMIAIVWRAALFMPTMTGSKHQALLQKAHTTPEFIKAKEQFNEAAFGSKDQMAMMSARASMSKITRQSGAQIWRPFVGFLTVPFSYGMFRLFRAMAAIPVPSLETGGLAWFTDLTVHDPYFILPALSVGLGAMMMRQLQKANMSQDSAQQAMAKGMIYILPPALFLGTAWLPAGLQWFFLMLSAGSTVQSAATLNPTVRRWAGLPPLPSSPAALASAAGAQWQAPVSRGQGIVGSVKKDMGDMSKGIKRTFGNDGRKASSQKANEYEERRANEEREKAYRRMEAIRQKRAEQQR</sequence>
<evidence type="ECO:0000256" key="3">
    <source>
        <dbReference type="ARBA" id="ARBA00022692"/>
    </source>
</evidence>
<feature type="transmembrane region" description="Helical" evidence="7">
    <location>
        <begin position="355"/>
        <end position="379"/>
    </location>
</feature>
<feature type="transmembrane region" description="Helical" evidence="7">
    <location>
        <begin position="436"/>
        <end position="459"/>
    </location>
</feature>
<comment type="subcellular location">
    <subcellularLocation>
        <location evidence="1">Membrane</location>
        <topology evidence="1">Multi-pass membrane protein</topology>
    </subcellularLocation>
</comment>
<feature type="region of interest" description="Disordered" evidence="6">
    <location>
        <begin position="513"/>
        <end position="573"/>
    </location>
</feature>
<dbReference type="CDD" id="cd20069">
    <property type="entry name" value="5TM_Oxa1-like"/>
    <property type="match status" value="1"/>
</dbReference>
<evidence type="ECO:0000256" key="4">
    <source>
        <dbReference type="ARBA" id="ARBA00022989"/>
    </source>
</evidence>
<dbReference type="Pfam" id="PF08219">
    <property type="entry name" value="TOM13"/>
    <property type="match status" value="1"/>
</dbReference>
<comment type="caution">
    <text evidence="8">The sequence shown here is derived from an EMBL/GenBank/DDBJ whole genome shotgun (WGS) entry which is preliminary data.</text>
</comment>
<dbReference type="InterPro" id="IPR013262">
    <property type="entry name" value="OMP_MIM1/TOM13_mt"/>
</dbReference>
<feature type="region of interest" description="Disordered" evidence="6">
    <location>
        <begin position="93"/>
        <end position="121"/>
    </location>
</feature>
<dbReference type="InterPro" id="IPR001708">
    <property type="entry name" value="YidC/ALB3/OXA1/COX18"/>
</dbReference>
<feature type="compositionally biased region" description="Low complexity" evidence="6">
    <location>
        <begin position="199"/>
        <end position="219"/>
    </location>
</feature>
<protein>
    <submittedName>
        <fullName evidence="8">Uu.00g007000.m01.CDS01</fullName>
    </submittedName>
</protein>
<reference evidence="8" key="1">
    <citation type="submission" date="2023-10" db="EMBL/GenBank/DDBJ databases">
        <authorList>
            <person name="Hackl T."/>
        </authorList>
    </citation>
    <scope>NUCLEOTIDE SEQUENCE</scope>
</reference>
<dbReference type="PANTHER" id="PTHR12428">
    <property type="entry name" value="OXA1"/>
    <property type="match status" value="1"/>
</dbReference>
<evidence type="ECO:0000256" key="6">
    <source>
        <dbReference type="SAM" id="MobiDB-lite"/>
    </source>
</evidence>
<evidence type="ECO:0000256" key="2">
    <source>
        <dbReference type="ARBA" id="ARBA00009877"/>
    </source>
</evidence>
<evidence type="ECO:0000256" key="5">
    <source>
        <dbReference type="ARBA" id="ARBA00023136"/>
    </source>
</evidence>
<feature type="region of interest" description="Disordered" evidence="6">
    <location>
        <begin position="155"/>
        <end position="220"/>
    </location>
</feature>
<feature type="transmembrane region" description="Helical" evidence="7">
    <location>
        <begin position="399"/>
        <end position="415"/>
    </location>
</feature>
<organism evidence="8 9">
    <name type="scientific">Anthostomella pinea</name>
    <dbReference type="NCBI Taxonomy" id="933095"/>
    <lineage>
        <taxon>Eukaryota</taxon>
        <taxon>Fungi</taxon>
        <taxon>Dikarya</taxon>
        <taxon>Ascomycota</taxon>
        <taxon>Pezizomycotina</taxon>
        <taxon>Sordariomycetes</taxon>
        <taxon>Xylariomycetidae</taxon>
        <taxon>Xylariales</taxon>
        <taxon>Xylariaceae</taxon>
        <taxon>Anthostomella</taxon>
    </lineage>
</organism>
<dbReference type="GO" id="GO:0005741">
    <property type="term" value="C:mitochondrial outer membrane"/>
    <property type="evidence" value="ECO:0007669"/>
    <property type="project" value="InterPro"/>
</dbReference>
<keyword evidence="9" id="KW-1185">Reference proteome</keyword>
<evidence type="ECO:0000256" key="1">
    <source>
        <dbReference type="ARBA" id="ARBA00004141"/>
    </source>
</evidence>
<keyword evidence="4 7" id="KW-1133">Transmembrane helix</keyword>
<comment type="similarity">
    <text evidence="2">Belongs to the OXA1/ALB3/YidC family.</text>
</comment>